<dbReference type="InterPro" id="IPR036772">
    <property type="entry name" value="SRCR-like_dom_sf"/>
</dbReference>
<feature type="domain" description="SRCR" evidence="3">
    <location>
        <begin position="85"/>
        <end position="178"/>
    </location>
</feature>
<keyword evidence="5" id="KW-1185">Reference proteome</keyword>
<name>A0A448XMS1_9PLAT</name>
<evidence type="ECO:0000313" key="5">
    <source>
        <dbReference type="Proteomes" id="UP000784294"/>
    </source>
</evidence>
<comment type="caution">
    <text evidence="2">Lacks conserved residue(s) required for the propagation of feature annotation.</text>
</comment>
<dbReference type="SUPFAM" id="SSF56487">
    <property type="entry name" value="SRCR-like"/>
    <property type="match status" value="1"/>
</dbReference>
<dbReference type="GO" id="GO:0016020">
    <property type="term" value="C:membrane"/>
    <property type="evidence" value="ECO:0007669"/>
    <property type="project" value="InterPro"/>
</dbReference>
<protein>
    <recommendedName>
        <fullName evidence="3">SRCR domain-containing protein</fullName>
    </recommendedName>
</protein>
<evidence type="ECO:0000313" key="4">
    <source>
        <dbReference type="EMBL" id="VEL40467.1"/>
    </source>
</evidence>
<sequence length="188" mass="20303">MFYPGFLQGRIQLLGSREEPIELDLFEPAPSIGDFTNLLYFPPVPVPVPATLDPATEVLLAHLLATPHSSGPTDAGQRRRDVLRLRLTGGGWRSRHDDVDPVSGSAGTEPVGQTSHYVGRLEVFLSAEDDRSTGHVDGQSGHEEWAATQSHLDGGRWGTVCSHGFDAHAAMLVCSAFGLVAKSEVRYC</sequence>
<comment type="caution">
    <text evidence="4">The sequence shown here is derived from an EMBL/GenBank/DDBJ whole genome shotgun (WGS) entry which is preliminary data.</text>
</comment>
<proteinExistence type="predicted"/>
<evidence type="ECO:0000256" key="1">
    <source>
        <dbReference type="ARBA" id="ARBA00023157"/>
    </source>
</evidence>
<reference evidence="4" key="1">
    <citation type="submission" date="2018-11" db="EMBL/GenBank/DDBJ databases">
        <authorList>
            <consortium name="Pathogen Informatics"/>
        </authorList>
    </citation>
    <scope>NUCLEOTIDE SEQUENCE</scope>
</reference>
<dbReference type="AlphaFoldDB" id="A0A448XMS1"/>
<dbReference type="InterPro" id="IPR001190">
    <property type="entry name" value="SRCR"/>
</dbReference>
<keyword evidence="1" id="KW-1015">Disulfide bond</keyword>
<dbReference type="Gene3D" id="3.10.250.10">
    <property type="entry name" value="SRCR-like domain"/>
    <property type="match status" value="1"/>
</dbReference>
<evidence type="ECO:0000256" key="2">
    <source>
        <dbReference type="PROSITE-ProRule" id="PRU00196"/>
    </source>
</evidence>
<evidence type="ECO:0000259" key="3">
    <source>
        <dbReference type="PROSITE" id="PS50287"/>
    </source>
</evidence>
<dbReference type="Proteomes" id="UP000784294">
    <property type="component" value="Unassembled WGS sequence"/>
</dbReference>
<accession>A0A448XMS1</accession>
<dbReference type="OrthoDB" id="536948at2759"/>
<dbReference type="EMBL" id="CAAALY010265040">
    <property type="protein sequence ID" value="VEL40467.1"/>
    <property type="molecule type" value="Genomic_DNA"/>
</dbReference>
<organism evidence="4 5">
    <name type="scientific">Protopolystoma xenopodis</name>
    <dbReference type="NCBI Taxonomy" id="117903"/>
    <lineage>
        <taxon>Eukaryota</taxon>
        <taxon>Metazoa</taxon>
        <taxon>Spiralia</taxon>
        <taxon>Lophotrochozoa</taxon>
        <taxon>Platyhelminthes</taxon>
        <taxon>Monogenea</taxon>
        <taxon>Polyopisthocotylea</taxon>
        <taxon>Polystomatidea</taxon>
        <taxon>Polystomatidae</taxon>
        <taxon>Protopolystoma</taxon>
    </lineage>
</organism>
<gene>
    <name evidence="4" type="ORF">PXEA_LOCUS33907</name>
</gene>
<dbReference type="PROSITE" id="PS50287">
    <property type="entry name" value="SRCR_2"/>
    <property type="match status" value="1"/>
</dbReference>